<feature type="region of interest" description="Disordered" evidence="3">
    <location>
        <begin position="1"/>
        <end position="28"/>
    </location>
</feature>
<dbReference type="WBParaSite" id="EVEC_0000466201-mRNA-1">
    <property type="protein sequence ID" value="EVEC_0000466201-mRNA-1"/>
    <property type="gene ID" value="EVEC_0000466201"/>
</dbReference>
<evidence type="ECO:0000256" key="2">
    <source>
        <dbReference type="ARBA" id="ARBA00023242"/>
    </source>
</evidence>
<accession>A0A0N4V3M4</accession>
<protein>
    <submittedName>
        <fullName evidence="7">Chromo domain-containing protein</fullName>
    </submittedName>
</protein>
<sequence>MQADESGQISAKEKPQISEDHVLQEDCDSSVGEMEYEIEKILDVKAFVNEGILKYKVRWFGYDEDGDTWEPEGNLNGAKKALRNFSKTHKKDIDRERRIIEELKLAAAKSKRSGQKSFPPETEDNLAREVLEDPEMKILSASIQKGTATKNRHVSVECSLLKKRQSGNAEATIPKENNQRRRVLECIMMPDKTVHMTCRVEGTISVIPVKEAHDRFGFEVVEYMLDHAEFS</sequence>
<dbReference type="Proteomes" id="UP000274131">
    <property type="component" value="Unassembled WGS sequence"/>
</dbReference>
<keyword evidence="2" id="KW-0539">Nucleus</keyword>
<dbReference type="PANTHER" id="PTHR22812">
    <property type="entry name" value="CHROMOBOX PROTEIN"/>
    <property type="match status" value="1"/>
</dbReference>
<dbReference type="InterPro" id="IPR023779">
    <property type="entry name" value="Chromodomain_CS"/>
</dbReference>
<dbReference type="CDD" id="cd00024">
    <property type="entry name" value="CD_CSD"/>
    <property type="match status" value="1"/>
</dbReference>
<dbReference type="PROSITE" id="PS00598">
    <property type="entry name" value="CHROMO_1"/>
    <property type="match status" value="1"/>
</dbReference>
<dbReference type="PROSITE" id="PS50013">
    <property type="entry name" value="CHROMO_2"/>
    <property type="match status" value="1"/>
</dbReference>
<reference evidence="7" key="1">
    <citation type="submission" date="2017-02" db="UniProtKB">
        <authorList>
            <consortium name="WormBaseParasite"/>
        </authorList>
    </citation>
    <scope>IDENTIFICATION</scope>
</reference>
<evidence type="ECO:0000313" key="5">
    <source>
        <dbReference type="EMBL" id="VDD89619.1"/>
    </source>
</evidence>
<dbReference type="AlphaFoldDB" id="A0A0N4V3M4"/>
<evidence type="ECO:0000256" key="1">
    <source>
        <dbReference type="ARBA" id="ARBA00004123"/>
    </source>
</evidence>
<comment type="subcellular location">
    <subcellularLocation>
        <location evidence="1">Nucleus</location>
    </subcellularLocation>
</comment>
<dbReference type="OrthoDB" id="5854244at2759"/>
<name>A0A0N4V3M4_ENTVE</name>
<evidence type="ECO:0000256" key="3">
    <source>
        <dbReference type="SAM" id="MobiDB-lite"/>
    </source>
</evidence>
<keyword evidence="6" id="KW-1185">Reference proteome</keyword>
<dbReference type="EMBL" id="UXUI01007838">
    <property type="protein sequence ID" value="VDD89619.1"/>
    <property type="molecule type" value="Genomic_DNA"/>
</dbReference>
<evidence type="ECO:0000313" key="6">
    <source>
        <dbReference type="Proteomes" id="UP000274131"/>
    </source>
</evidence>
<reference evidence="5 6" key="2">
    <citation type="submission" date="2018-10" db="EMBL/GenBank/DDBJ databases">
        <authorList>
            <consortium name="Pathogen Informatics"/>
        </authorList>
    </citation>
    <scope>NUCLEOTIDE SEQUENCE [LARGE SCALE GENOMIC DNA]</scope>
</reference>
<dbReference type="SUPFAM" id="SSF54160">
    <property type="entry name" value="Chromo domain-like"/>
    <property type="match status" value="1"/>
</dbReference>
<dbReference type="InterPro" id="IPR000953">
    <property type="entry name" value="Chromo/chromo_shadow_dom"/>
</dbReference>
<dbReference type="InterPro" id="IPR023780">
    <property type="entry name" value="Chromo_domain"/>
</dbReference>
<dbReference type="Pfam" id="PF00385">
    <property type="entry name" value="Chromo"/>
    <property type="match status" value="1"/>
</dbReference>
<gene>
    <name evidence="5" type="ORF">EVEC_LOCUS4370</name>
</gene>
<proteinExistence type="predicted"/>
<feature type="compositionally biased region" description="Basic and acidic residues" evidence="3">
    <location>
        <begin position="11"/>
        <end position="24"/>
    </location>
</feature>
<evidence type="ECO:0000313" key="7">
    <source>
        <dbReference type="WBParaSite" id="EVEC_0000466201-mRNA-1"/>
    </source>
</evidence>
<dbReference type="InterPro" id="IPR016197">
    <property type="entry name" value="Chromo-like_dom_sf"/>
</dbReference>
<dbReference type="Gene3D" id="2.40.50.40">
    <property type="match status" value="1"/>
</dbReference>
<dbReference type="PRINTS" id="PR00504">
    <property type="entry name" value="CHROMODOMAIN"/>
</dbReference>
<evidence type="ECO:0000259" key="4">
    <source>
        <dbReference type="PROSITE" id="PS50013"/>
    </source>
</evidence>
<feature type="domain" description="Chromo" evidence="4">
    <location>
        <begin position="36"/>
        <end position="97"/>
    </location>
</feature>
<dbReference type="GO" id="GO:0005634">
    <property type="term" value="C:nucleus"/>
    <property type="evidence" value="ECO:0007669"/>
    <property type="project" value="UniProtKB-SubCell"/>
</dbReference>
<dbReference type="InterPro" id="IPR051219">
    <property type="entry name" value="Heterochromatin_chromo-domain"/>
</dbReference>
<dbReference type="STRING" id="51028.A0A0N4V3M4"/>
<organism evidence="7">
    <name type="scientific">Enterobius vermicularis</name>
    <name type="common">Human pinworm</name>
    <dbReference type="NCBI Taxonomy" id="51028"/>
    <lineage>
        <taxon>Eukaryota</taxon>
        <taxon>Metazoa</taxon>
        <taxon>Ecdysozoa</taxon>
        <taxon>Nematoda</taxon>
        <taxon>Chromadorea</taxon>
        <taxon>Rhabditida</taxon>
        <taxon>Spirurina</taxon>
        <taxon>Oxyuridomorpha</taxon>
        <taxon>Oxyuroidea</taxon>
        <taxon>Oxyuridae</taxon>
        <taxon>Enterobius</taxon>
    </lineage>
</organism>
<dbReference type="InterPro" id="IPR017984">
    <property type="entry name" value="Chromo_dom_subgr"/>
</dbReference>
<dbReference type="SMART" id="SM00298">
    <property type="entry name" value="CHROMO"/>
    <property type="match status" value="1"/>
</dbReference>